<evidence type="ECO:0000259" key="2">
    <source>
        <dbReference type="Pfam" id="PF02272"/>
    </source>
</evidence>
<dbReference type="PANTHER" id="PTHR47618:SF1">
    <property type="entry name" value="BIFUNCTIONAL OLIGORIBONUCLEASE AND PAP PHOSPHATASE NRNA"/>
    <property type="match status" value="1"/>
</dbReference>
<dbReference type="SUPFAM" id="SSF64182">
    <property type="entry name" value="DHH phosphoesterases"/>
    <property type="match status" value="1"/>
</dbReference>
<dbReference type="PANTHER" id="PTHR47618">
    <property type="entry name" value="BIFUNCTIONAL OLIGORIBONUCLEASE AND PAP PHOSPHATASE NRNA"/>
    <property type="match status" value="1"/>
</dbReference>
<dbReference type="InterPro" id="IPR001667">
    <property type="entry name" value="DDH_dom"/>
</dbReference>
<sequence>MTTTFETILETIKAYQTIIIHRHQNPDPDALGSQAGLKEIIKQNFPDKKVLMTGFDEPSLTWISQMDQVDDEDYKEALVIVTDTANRPRIDDDRYLNGNCLMKIDHHPNEDIYGDFYYVDTTASSASEIIADFAFSQNLMISDKAASLLYTGIVGDTGRFLYASTTSKTLTIASQLRHFHFDFAAISRQMDSFPFKIAKLQGYVFDHLTIDESGAAYVLLSQDTLKTFDVSLAESSAIVSAPGKIDIVKAWAIFVEQADGSYRVRMRSKEKVINGIAKRHDGGGHPLASGANSASLEENQTIYQELIAVCQGNAKFQVEVSQF</sequence>
<dbReference type="AlphaFoldDB" id="A0A9X7S1K0"/>
<dbReference type="InterPro" id="IPR038763">
    <property type="entry name" value="DHH_sf"/>
</dbReference>
<proteinExistence type="predicted"/>
<organism evidence="3 4">
    <name type="scientific">Streptococcus dysgalactiae subsp. dysgalactiae</name>
    <dbReference type="NCBI Taxonomy" id="99822"/>
    <lineage>
        <taxon>Bacteria</taxon>
        <taxon>Bacillati</taxon>
        <taxon>Bacillota</taxon>
        <taxon>Bacilli</taxon>
        <taxon>Lactobacillales</taxon>
        <taxon>Streptococcaceae</taxon>
        <taxon>Streptococcus</taxon>
    </lineage>
</organism>
<protein>
    <submittedName>
        <fullName evidence="3">Bifunctional oligoribonuclease/PAP phosphatase NrnA</fullName>
    </submittedName>
</protein>
<dbReference type="InterPro" id="IPR003156">
    <property type="entry name" value="DHHA1_dom"/>
</dbReference>
<dbReference type="Pfam" id="PF02272">
    <property type="entry name" value="DHHA1"/>
    <property type="match status" value="1"/>
</dbReference>
<evidence type="ECO:0000313" key="4">
    <source>
        <dbReference type="Proteomes" id="UP000347383"/>
    </source>
</evidence>
<evidence type="ECO:0000259" key="1">
    <source>
        <dbReference type="Pfam" id="PF01368"/>
    </source>
</evidence>
<feature type="domain" description="DHHA1" evidence="2">
    <location>
        <begin position="228"/>
        <end position="310"/>
    </location>
</feature>
<dbReference type="Pfam" id="PF01368">
    <property type="entry name" value="DHH"/>
    <property type="match status" value="1"/>
</dbReference>
<reference evidence="3 4" key="1">
    <citation type="submission" date="2018-10" db="EMBL/GenBank/DDBJ databases">
        <title>Comparative Genomics Analysis of the Streptococcus dysgalactiae subspecies dysgalactiae.</title>
        <authorList>
            <person name="Koh T.H."/>
            <person name="Abdul Rahman N."/>
            <person name="Sessions O.M."/>
        </authorList>
    </citation>
    <scope>NUCLEOTIDE SEQUENCE [LARGE SCALE GENOMIC DNA]</scope>
    <source>
        <strain evidence="3 4">DB60705-15</strain>
    </source>
</reference>
<dbReference type="EMBL" id="CP033165">
    <property type="protein sequence ID" value="QGH01751.1"/>
    <property type="molecule type" value="Genomic_DNA"/>
</dbReference>
<dbReference type="Gene3D" id="3.90.1640.10">
    <property type="entry name" value="inorganic pyrophosphatase (n-terminal core)"/>
    <property type="match status" value="1"/>
</dbReference>
<dbReference type="RefSeq" id="WP_154412677.1">
    <property type="nucleotide sequence ID" value="NZ_CP033165.1"/>
</dbReference>
<name>A0A9X7S1K0_STRDY</name>
<accession>A0A9X7S1K0</accession>
<dbReference type="Proteomes" id="UP000347383">
    <property type="component" value="Chromosome"/>
</dbReference>
<evidence type="ECO:0000313" key="3">
    <source>
        <dbReference type="EMBL" id="QGH01751.1"/>
    </source>
</evidence>
<dbReference type="InterPro" id="IPR051319">
    <property type="entry name" value="Oligoribo/pAp-PDE_c-di-AMP_PDE"/>
</dbReference>
<feature type="domain" description="DDH" evidence="1">
    <location>
        <begin position="18"/>
        <end position="153"/>
    </location>
</feature>
<dbReference type="Gene3D" id="3.10.310.30">
    <property type="match status" value="1"/>
</dbReference>
<dbReference type="GO" id="GO:0003676">
    <property type="term" value="F:nucleic acid binding"/>
    <property type="evidence" value="ECO:0007669"/>
    <property type="project" value="InterPro"/>
</dbReference>
<gene>
    <name evidence="3" type="ORF">EA457_03930</name>
</gene>